<proteinExistence type="predicted"/>
<dbReference type="EMBL" id="KN882048">
    <property type="protein sequence ID" value="KIY45500.1"/>
    <property type="molecule type" value="Genomic_DNA"/>
</dbReference>
<accession>A0A0D7A447</accession>
<keyword evidence="3" id="KW-1185">Reference proteome</keyword>
<reference evidence="2 3" key="1">
    <citation type="journal article" date="2015" name="Fungal Genet. Biol.">
        <title>Evolution of novel wood decay mechanisms in Agaricales revealed by the genome sequences of Fistulina hepatica and Cylindrobasidium torrendii.</title>
        <authorList>
            <person name="Floudas D."/>
            <person name="Held B.W."/>
            <person name="Riley R."/>
            <person name="Nagy L.G."/>
            <person name="Koehler G."/>
            <person name="Ransdell A.S."/>
            <person name="Younus H."/>
            <person name="Chow J."/>
            <person name="Chiniquy J."/>
            <person name="Lipzen A."/>
            <person name="Tritt A."/>
            <person name="Sun H."/>
            <person name="Haridas S."/>
            <person name="LaButti K."/>
            <person name="Ohm R.A."/>
            <person name="Kues U."/>
            <person name="Blanchette R.A."/>
            <person name="Grigoriev I.V."/>
            <person name="Minto R.E."/>
            <person name="Hibbett D.S."/>
        </authorList>
    </citation>
    <scope>NUCLEOTIDE SEQUENCE [LARGE SCALE GENOMIC DNA]</scope>
    <source>
        <strain evidence="2 3">ATCC 64428</strain>
    </source>
</reference>
<dbReference type="AlphaFoldDB" id="A0A0D7A447"/>
<dbReference type="SUPFAM" id="SSF50630">
    <property type="entry name" value="Acid proteases"/>
    <property type="match status" value="1"/>
</dbReference>
<dbReference type="Proteomes" id="UP000054144">
    <property type="component" value="Unassembled WGS sequence"/>
</dbReference>
<name>A0A0D7A447_9AGAR</name>
<sequence length="268" mass="28525">MSYTPMATYTATGNTFKDTYGSGRVVGKACGGVDGILGIGSVDLTEIEDRLRMAGTVSKTTTVPTVTDNLYFQGTIPTESSELLLHKLDFARSFVLQPSTSTEEVANGELTFGGTDNADYSSDISYTSITSTSPANDTTPLTSAGIVDTCTTLFMIASDAFATTTGLLTVTGAQYEALESMYLTMGDLRATTFQFTPNAQIWPRSLNSQLGGESDKIYLITADIGTTGGQGLDFIDGFVSLQRFCSVFSTTNSRVGMVNTKYTYATTN</sequence>
<dbReference type="InterPro" id="IPR021109">
    <property type="entry name" value="Peptidase_aspartic_dom_sf"/>
</dbReference>
<evidence type="ECO:0000313" key="3">
    <source>
        <dbReference type="Proteomes" id="UP000054144"/>
    </source>
</evidence>
<dbReference type="InterPro" id="IPR033121">
    <property type="entry name" value="PEPTIDASE_A1"/>
</dbReference>
<organism evidence="2 3">
    <name type="scientific">Fistulina hepatica ATCC 64428</name>
    <dbReference type="NCBI Taxonomy" id="1128425"/>
    <lineage>
        <taxon>Eukaryota</taxon>
        <taxon>Fungi</taxon>
        <taxon>Dikarya</taxon>
        <taxon>Basidiomycota</taxon>
        <taxon>Agaricomycotina</taxon>
        <taxon>Agaricomycetes</taxon>
        <taxon>Agaricomycetidae</taxon>
        <taxon>Agaricales</taxon>
        <taxon>Fistulinaceae</taxon>
        <taxon>Fistulina</taxon>
    </lineage>
</organism>
<dbReference type="OrthoDB" id="660550at2759"/>
<evidence type="ECO:0000259" key="1">
    <source>
        <dbReference type="PROSITE" id="PS51767"/>
    </source>
</evidence>
<evidence type="ECO:0000313" key="2">
    <source>
        <dbReference type="EMBL" id="KIY45500.1"/>
    </source>
</evidence>
<gene>
    <name evidence="2" type="ORF">FISHEDRAFT_67044</name>
</gene>
<feature type="domain" description="Peptidase A1" evidence="1">
    <location>
        <begin position="1"/>
        <end position="258"/>
    </location>
</feature>
<dbReference type="Gene3D" id="2.40.70.10">
    <property type="entry name" value="Acid Proteases"/>
    <property type="match status" value="2"/>
</dbReference>
<protein>
    <recommendedName>
        <fullName evidence="1">Peptidase A1 domain-containing protein</fullName>
    </recommendedName>
</protein>
<dbReference type="PROSITE" id="PS51767">
    <property type="entry name" value="PEPTIDASE_A1"/>
    <property type="match status" value="1"/>
</dbReference>